<dbReference type="AlphaFoldDB" id="A0AAV5M6A8"/>
<organism evidence="1 2">
    <name type="scientific">Rubroshorea leprosula</name>
    <dbReference type="NCBI Taxonomy" id="152421"/>
    <lineage>
        <taxon>Eukaryota</taxon>
        <taxon>Viridiplantae</taxon>
        <taxon>Streptophyta</taxon>
        <taxon>Embryophyta</taxon>
        <taxon>Tracheophyta</taxon>
        <taxon>Spermatophyta</taxon>
        <taxon>Magnoliopsida</taxon>
        <taxon>eudicotyledons</taxon>
        <taxon>Gunneridae</taxon>
        <taxon>Pentapetalae</taxon>
        <taxon>rosids</taxon>
        <taxon>malvids</taxon>
        <taxon>Malvales</taxon>
        <taxon>Dipterocarpaceae</taxon>
        <taxon>Rubroshorea</taxon>
    </lineage>
</organism>
<sequence>MGKVLFLCGSIYEFTAFCLLSLLHETPLLEFLKPVFQVKAKRVALLMDVLCNALLPI</sequence>
<reference evidence="1 2" key="1">
    <citation type="journal article" date="2021" name="Commun. Biol.">
        <title>The genome of Shorea leprosula (Dipterocarpaceae) highlights the ecological relevance of drought in aseasonal tropical rainforests.</title>
        <authorList>
            <person name="Ng K.K.S."/>
            <person name="Kobayashi M.J."/>
            <person name="Fawcett J.A."/>
            <person name="Hatakeyama M."/>
            <person name="Paape T."/>
            <person name="Ng C.H."/>
            <person name="Ang C.C."/>
            <person name="Tnah L.H."/>
            <person name="Lee C.T."/>
            <person name="Nishiyama T."/>
            <person name="Sese J."/>
            <person name="O'Brien M.J."/>
            <person name="Copetti D."/>
            <person name="Mohd Noor M.I."/>
            <person name="Ong R.C."/>
            <person name="Putra M."/>
            <person name="Sireger I.Z."/>
            <person name="Indrioko S."/>
            <person name="Kosugi Y."/>
            <person name="Izuno A."/>
            <person name="Isagi Y."/>
            <person name="Lee S.L."/>
            <person name="Shimizu K.K."/>
        </authorList>
    </citation>
    <scope>NUCLEOTIDE SEQUENCE [LARGE SCALE GENOMIC DNA]</scope>
    <source>
        <strain evidence="1">214</strain>
    </source>
</reference>
<comment type="caution">
    <text evidence="1">The sequence shown here is derived from an EMBL/GenBank/DDBJ whole genome shotgun (WGS) entry which is preliminary data.</text>
</comment>
<dbReference type="EMBL" id="BPVZ01000193">
    <property type="protein sequence ID" value="GKV45349.1"/>
    <property type="molecule type" value="Genomic_DNA"/>
</dbReference>
<name>A0AAV5M6A8_9ROSI</name>
<evidence type="ECO:0000313" key="1">
    <source>
        <dbReference type="EMBL" id="GKV45349.1"/>
    </source>
</evidence>
<dbReference type="Proteomes" id="UP001054252">
    <property type="component" value="Unassembled WGS sequence"/>
</dbReference>
<evidence type="ECO:0000313" key="2">
    <source>
        <dbReference type="Proteomes" id="UP001054252"/>
    </source>
</evidence>
<accession>A0AAV5M6A8</accession>
<protein>
    <submittedName>
        <fullName evidence="1">Uncharacterized protein</fullName>
    </submittedName>
</protein>
<proteinExistence type="predicted"/>
<gene>
    <name evidence="1" type="ORF">SLEP1_g52450</name>
</gene>
<keyword evidence="2" id="KW-1185">Reference proteome</keyword>